<comment type="caution">
    <text evidence="3">The sequence shown here is derived from an EMBL/GenBank/DDBJ whole genome shotgun (WGS) entry which is preliminary data.</text>
</comment>
<evidence type="ECO:0000313" key="4">
    <source>
        <dbReference type="Proteomes" id="UP000264313"/>
    </source>
</evidence>
<evidence type="ECO:0000313" key="3">
    <source>
        <dbReference type="EMBL" id="HBA09201.1"/>
    </source>
</evidence>
<gene>
    <name evidence="3" type="ORF">DCW48_06335</name>
</gene>
<keyword evidence="2" id="KW-0732">Signal</keyword>
<reference evidence="3 4" key="1">
    <citation type="journal article" date="2018" name="Nat. Biotechnol.">
        <title>A standardized bacterial taxonomy based on genome phylogeny substantially revises the tree of life.</title>
        <authorList>
            <person name="Parks D.H."/>
            <person name="Chuvochina M."/>
            <person name="Waite D.W."/>
            <person name="Rinke C."/>
            <person name="Skarshewski A."/>
            <person name="Chaumeil P.A."/>
            <person name="Hugenholtz P."/>
        </authorList>
    </citation>
    <scope>NUCLEOTIDE SEQUENCE [LARGE SCALE GENOMIC DNA]</scope>
    <source>
        <strain evidence="3">UBA9958</strain>
    </source>
</reference>
<dbReference type="AlphaFoldDB" id="A0A351RAY0"/>
<dbReference type="STRING" id="1132855.GCA_000384255_02055"/>
<feature type="region of interest" description="Disordered" evidence="1">
    <location>
        <begin position="58"/>
        <end position="82"/>
    </location>
</feature>
<feature type="signal peptide" evidence="2">
    <location>
        <begin position="1"/>
        <end position="27"/>
    </location>
</feature>
<feature type="compositionally biased region" description="Polar residues" evidence="1">
    <location>
        <begin position="71"/>
        <end position="82"/>
    </location>
</feature>
<evidence type="ECO:0000256" key="1">
    <source>
        <dbReference type="SAM" id="MobiDB-lite"/>
    </source>
</evidence>
<name>A0A351RAY0_9PROT</name>
<evidence type="ECO:0000256" key="2">
    <source>
        <dbReference type="SAM" id="SignalP"/>
    </source>
</evidence>
<feature type="chain" id="PRO_5016617124" evidence="2">
    <location>
        <begin position="28"/>
        <end position="82"/>
    </location>
</feature>
<proteinExistence type="predicted"/>
<organism evidence="3 4">
    <name type="scientific">Methylotenera mobilis</name>
    <dbReference type="NCBI Taxonomy" id="359408"/>
    <lineage>
        <taxon>Bacteria</taxon>
        <taxon>Pseudomonadati</taxon>
        <taxon>Pseudomonadota</taxon>
        <taxon>Betaproteobacteria</taxon>
        <taxon>Nitrosomonadales</taxon>
        <taxon>Methylophilaceae</taxon>
        <taxon>Methylotenera</taxon>
    </lineage>
</organism>
<dbReference type="Proteomes" id="UP000264313">
    <property type="component" value="Unassembled WGS sequence"/>
</dbReference>
<dbReference type="EMBL" id="DNAA01000156">
    <property type="protein sequence ID" value="HBA09201.1"/>
    <property type="molecule type" value="Genomic_DNA"/>
</dbReference>
<protein>
    <submittedName>
        <fullName evidence="3">Uncharacterized protein</fullName>
    </submittedName>
</protein>
<accession>A0A351RAY0</accession>
<sequence>MKNTKTFLTLAMTSLIIGIFFSNVSFAENTKPNNTYQEMEFIQTFKGKNKAFVLQTLGQPTKKSKPVKPSNADSIVGQSNGP</sequence>
<feature type="non-terminal residue" evidence="3">
    <location>
        <position position="82"/>
    </location>
</feature>